<keyword evidence="7 8" id="KW-0349">Heme</keyword>
<keyword evidence="11" id="KW-1185">Reference proteome</keyword>
<comment type="caution">
    <text evidence="10">The sequence shown here is derived from an EMBL/GenBank/DDBJ whole genome shotgun (WGS) entry which is preliminary data.</text>
</comment>
<dbReference type="PROSITE" id="PS00086">
    <property type="entry name" value="CYTOCHROME_P450"/>
    <property type="match status" value="1"/>
</dbReference>
<evidence type="ECO:0000256" key="8">
    <source>
        <dbReference type="RuleBase" id="RU000461"/>
    </source>
</evidence>
<evidence type="ECO:0000256" key="7">
    <source>
        <dbReference type="PIRSR" id="PIRSR602403-1"/>
    </source>
</evidence>
<dbReference type="CDD" id="cd11041">
    <property type="entry name" value="CYP503A1-like"/>
    <property type="match status" value="1"/>
</dbReference>
<dbReference type="GO" id="GO:0005506">
    <property type="term" value="F:iron ion binding"/>
    <property type="evidence" value="ECO:0007669"/>
    <property type="project" value="InterPro"/>
</dbReference>
<dbReference type="Proteomes" id="UP000799777">
    <property type="component" value="Unassembled WGS sequence"/>
</dbReference>
<evidence type="ECO:0000256" key="1">
    <source>
        <dbReference type="ARBA" id="ARBA00001971"/>
    </source>
</evidence>
<keyword evidence="9" id="KW-1133">Transmembrane helix</keyword>
<comment type="pathway">
    <text evidence="2">Mycotoxin biosynthesis.</text>
</comment>
<evidence type="ECO:0000313" key="10">
    <source>
        <dbReference type="EMBL" id="KAF2029035.1"/>
    </source>
</evidence>
<comment type="cofactor">
    <cofactor evidence="1 7">
        <name>heme</name>
        <dbReference type="ChEBI" id="CHEBI:30413"/>
    </cofactor>
</comment>
<feature type="binding site" description="axial binding residue" evidence="7">
    <location>
        <position position="465"/>
    </location>
    <ligand>
        <name>heme</name>
        <dbReference type="ChEBI" id="CHEBI:30413"/>
    </ligand>
    <ligandPart>
        <name>Fe</name>
        <dbReference type="ChEBI" id="CHEBI:18248"/>
    </ligandPart>
</feature>
<evidence type="ECO:0000256" key="2">
    <source>
        <dbReference type="ARBA" id="ARBA00004685"/>
    </source>
</evidence>
<name>A0A9P4H7E6_9PLEO</name>
<evidence type="ECO:0000256" key="4">
    <source>
        <dbReference type="ARBA" id="ARBA00022723"/>
    </source>
</evidence>
<feature type="transmembrane region" description="Helical" evidence="9">
    <location>
        <begin position="20"/>
        <end position="41"/>
    </location>
</feature>
<evidence type="ECO:0000256" key="6">
    <source>
        <dbReference type="ARBA" id="ARBA00023004"/>
    </source>
</evidence>
<dbReference type="InterPro" id="IPR036396">
    <property type="entry name" value="Cyt_P450_sf"/>
</dbReference>
<keyword evidence="4 7" id="KW-0479">Metal-binding</keyword>
<dbReference type="Gene3D" id="1.10.630.10">
    <property type="entry name" value="Cytochrome P450"/>
    <property type="match status" value="1"/>
</dbReference>
<evidence type="ECO:0000256" key="5">
    <source>
        <dbReference type="ARBA" id="ARBA00023002"/>
    </source>
</evidence>
<dbReference type="Pfam" id="PF00067">
    <property type="entry name" value="p450"/>
    <property type="match status" value="1"/>
</dbReference>
<dbReference type="PANTHER" id="PTHR46206">
    <property type="entry name" value="CYTOCHROME P450"/>
    <property type="match status" value="1"/>
</dbReference>
<dbReference type="GO" id="GO:0020037">
    <property type="term" value="F:heme binding"/>
    <property type="evidence" value="ECO:0007669"/>
    <property type="project" value="InterPro"/>
</dbReference>
<dbReference type="InterPro" id="IPR017972">
    <property type="entry name" value="Cyt_P450_CS"/>
</dbReference>
<dbReference type="SUPFAM" id="SSF48264">
    <property type="entry name" value="Cytochrome P450"/>
    <property type="match status" value="1"/>
</dbReference>
<dbReference type="PANTHER" id="PTHR46206:SF7">
    <property type="entry name" value="P450, PUTATIVE (EUROFUNG)-RELATED"/>
    <property type="match status" value="1"/>
</dbReference>
<keyword evidence="9" id="KW-0472">Membrane</keyword>
<reference evidence="10" key="1">
    <citation type="journal article" date="2020" name="Stud. Mycol.">
        <title>101 Dothideomycetes genomes: a test case for predicting lifestyles and emergence of pathogens.</title>
        <authorList>
            <person name="Haridas S."/>
            <person name="Albert R."/>
            <person name="Binder M."/>
            <person name="Bloem J."/>
            <person name="Labutti K."/>
            <person name="Salamov A."/>
            <person name="Andreopoulos B."/>
            <person name="Baker S."/>
            <person name="Barry K."/>
            <person name="Bills G."/>
            <person name="Bluhm B."/>
            <person name="Cannon C."/>
            <person name="Castanera R."/>
            <person name="Culley D."/>
            <person name="Daum C."/>
            <person name="Ezra D."/>
            <person name="Gonzalez J."/>
            <person name="Henrissat B."/>
            <person name="Kuo A."/>
            <person name="Liang C."/>
            <person name="Lipzen A."/>
            <person name="Lutzoni F."/>
            <person name="Magnuson J."/>
            <person name="Mondo S."/>
            <person name="Nolan M."/>
            <person name="Ohm R."/>
            <person name="Pangilinan J."/>
            <person name="Park H.-J."/>
            <person name="Ramirez L."/>
            <person name="Alfaro M."/>
            <person name="Sun H."/>
            <person name="Tritt A."/>
            <person name="Yoshinaga Y."/>
            <person name="Zwiers L.-H."/>
            <person name="Turgeon B."/>
            <person name="Goodwin S."/>
            <person name="Spatafora J."/>
            <person name="Crous P."/>
            <person name="Grigoriev I."/>
        </authorList>
    </citation>
    <scope>NUCLEOTIDE SEQUENCE</scope>
    <source>
        <strain evidence="10">CBS 110217</strain>
    </source>
</reference>
<dbReference type="AlphaFoldDB" id="A0A9P4H7E6"/>
<evidence type="ECO:0000313" key="11">
    <source>
        <dbReference type="Proteomes" id="UP000799777"/>
    </source>
</evidence>
<comment type="similarity">
    <text evidence="3 8">Belongs to the cytochrome P450 family.</text>
</comment>
<evidence type="ECO:0000256" key="9">
    <source>
        <dbReference type="SAM" id="Phobius"/>
    </source>
</evidence>
<dbReference type="GO" id="GO:0004497">
    <property type="term" value="F:monooxygenase activity"/>
    <property type="evidence" value="ECO:0007669"/>
    <property type="project" value="UniProtKB-KW"/>
</dbReference>
<keyword evidence="9" id="KW-0812">Transmembrane</keyword>
<keyword evidence="8 10" id="KW-0503">Monooxygenase</keyword>
<accession>A0A9P4H7E6</accession>
<dbReference type="OrthoDB" id="1844152at2759"/>
<proteinExistence type="inferred from homology"/>
<organism evidence="10 11">
    <name type="scientific">Setomelanomma holmii</name>
    <dbReference type="NCBI Taxonomy" id="210430"/>
    <lineage>
        <taxon>Eukaryota</taxon>
        <taxon>Fungi</taxon>
        <taxon>Dikarya</taxon>
        <taxon>Ascomycota</taxon>
        <taxon>Pezizomycotina</taxon>
        <taxon>Dothideomycetes</taxon>
        <taxon>Pleosporomycetidae</taxon>
        <taxon>Pleosporales</taxon>
        <taxon>Pleosporineae</taxon>
        <taxon>Phaeosphaeriaceae</taxon>
        <taxon>Setomelanomma</taxon>
    </lineage>
</organism>
<dbReference type="GO" id="GO:0016705">
    <property type="term" value="F:oxidoreductase activity, acting on paired donors, with incorporation or reduction of molecular oxygen"/>
    <property type="evidence" value="ECO:0007669"/>
    <property type="project" value="InterPro"/>
</dbReference>
<gene>
    <name evidence="10" type="ORF">EK21DRAFT_68417</name>
</gene>
<sequence length="522" mass="58587">MDLNATTASPKVAGIELQTFAGLYHTLQTATVAALIFLVCASIPKLKHRAQLAKLPTLGPDGGGKQGQGYLKSAKYVYSEGYQKFKNCVFRITTSDGEDNVVIPPILLPELRKLPDDVLSFPKAVDRSMETKYTKIITDAKLSAHTIKSDLTPALTRLNPMICGEVDAAIRQYLPPCSDWTEVRMDSTLVDIVARVSGRVFVGPDLCQDPEYLECGSKYTIFVMQAVHAIKPIRPWLRPFLVPRLPEIQRLRDMEKRAAKHLQPIIRERVEAEKNDPNWQKPDDMLQWLMTRSAEDGIFTIGEMAKLQLGLIFAAIHTTTMTATNILYTLAVTPEYIKHLREEIQNASVENNGIITSRALQQMEKLDSYMKEVTRLWPPGITSFGRRVLKGITLSNGQYIPPGVIIEVPSQAVYADSEHYPDSETFDGFRHYKLRRGGTATDHARHQFVTTNDTNLTFGYGRHACPGRFFAANEIKMILARLILEFDIKMPGDATERYKQMEFGRTTAPSPGKTIMLKRVAA</sequence>
<evidence type="ECO:0000256" key="3">
    <source>
        <dbReference type="ARBA" id="ARBA00010617"/>
    </source>
</evidence>
<protein>
    <submittedName>
        <fullName evidence="10">Cytochrome P450 monooxygenase-like protein</fullName>
    </submittedName>
</protein>
<dbReference type="InterPro" id="IPR002403">
    <property type="entry name" value="Cyt_P450_E_grp-IV"/>
</dbReference>
<keyword evidence="6 7" id="KW-0408">Iron</keyword>
<dbReference type="EMBL" id="ML978205">
    <property type="protein sequence ID" value="KAF2029035.1"/>
    <property type="molecule type" value="Genomic_DNA"/>
</dbReference>
<keyword evidence="5 8" id="KW-0560">Oxidoreductase</keyword>
<dbReference type="PRINTS" id="PR00465">
    <property type="entry name" value="EP450IV"/>
</dbReference>
<dbReference type="InterPro" id="IPR001128">
    <property type="entry name" value="Cyt_P450"/>
</dbReference>